<dbReference type="OrthoDB" id="5244356at2"/>
<evidence type="ECO:0000259" key="3">
    <source>
        <dbReference type="PROSITE" id="PS51371"/>
    </source>
</evidence>
<dbReference type="AlphaFoldDB" id="A0A660LCG3"/>
<evidence type="ECO:0000256" key="2">
    <source>
        <dbReference type="SAM" id="MobiDB-lite"/>
    </source>
</evidence>
<dbReference type="InterPro" id="IPR046342">
    <property type="entry name" value="CBS_dom_sf"/>
</dbReference>
<evidence type="ECO:0000313" key="4">
    <source>
        <dbReference type="EMBL" id="RKQ91935.1"/>
    </source>
</evidence>
<dbReference type="Pfam" id="PF00571">
    <property type="entry name" value="CBS"/>
    <property type="match status" value="2"/>
</dbReference>
<dbReference type="Gene3D" id="3.90.1280.20">
    <property type="match status" value="1"/>
</dbReference>
<dbReference type="CDD" id="cd02205">
    <property type="entry name" value="CBS_pair_SF"/>
    <property type="match status" value="1"/>
</dbReference>
<protein>
    <submittedName>
        <fullName evidence="4">CBS domain-containing protein</fullName>
    </submittedName>
</protein>
<keyword evidence="1" id="KW-0129">CBS domain</keyword>
<feature type="compositionally biased region" description="Basic and acidic residues" evidence="2">
    <location>
        <begin position="73"/>
        <end position="86"/>
    </location>
</feature>
<reference evidence="4 5" key="1">
    <citation type="submission" date="2018-10" db="EMBL/GenBank/DDBJ databases">
        <title>Genomic Encyclopedia of Archaeal and Bacterial Type Strains, Phase II (KMG-II): from individual species to whole genera.</title>
        <authorList>
            <person name="Goeker M."/>
        </authorList>
    </citation>
    <scope>NUCLEOTIDE SEQUENCE [LARGE SCALE GENOMIC DNA]</scope>
    <source>
        <strain evidence="4 5">DSM 14954</strain>
    </source>
</reference>
<dbReference type="InterPro" id="IPR000644">
    <property type="entry name" value="CBS_dom"/>
</dbReference>
<dbReference type="Proteomes" id="UP000278962">
    <property type="component" value="Unassembled WGS sequence"/>
</dbReference>
<evidence type="ECO:0000256" key="1">
    <source>
        <dbReference type="PROSITE-ProRule" id="PRU00703"/>
    </source>
</evidence>
<gene>
    <name evidence="4" type="ORF">C8N24_1773</name>
</gene>
<keyword evidence="5" id="KW-1185">Reference proteome</keyword>
<feature type="domain" description="CBS" evidence="3">
    <location>
        <begin position="77"/>
        <end position="132"/>
    </location>
</feature>
<dbReference type="Gene3D" id="3.10.580.10">
    <property type="entry name" value="CBS-domain"/>
    <property type="match status" value="1"/>
</dbReference>
<sequence>MSSTVHIPFDAAGPAVKDVMMLEPRSVGPATPIAEIRETFESPSVKLMLVTDGERFLGTVTRDDLPASGDGPIEPHVRTDTPRLSPEDPVDKALALFNDHGLSRIPVVTGSDRLEGLVCVNGSHAAFCIYPR</sequence>
<dbReference type="SUPFAM" id="SSF54631">
    <property type="entry name" value="CBS-domain pair"/>
    <property type="match status" value="1"/>
</dbReference>
<comment type="caution">
    <text evidence="4">The sequence shown here is derived from an EMBL/GenBank/DDBJ whole genome shotgun (WGS) entry which is preliminary data.</text>
</comment>
<organism evidence="4 5">
    <name type="scientific">Solirubrobacter pauli</name>
    <dbReference type="NCBI Taxonomy" id="166793"/>
    <lineage>
        <taxon>Bacteria</taxon>
        <taxon>Bacillati</taxon>
        <taxon>Actinomycetota</taxon>
        <taxon>Thermoleophilia</taxon>
        <taxon>Solirubrobacterales</taxon>
        <taxon>Solirubrobacteraceae</taxon>
        <taxon>Solirubrobacter</taxon>
    </lineage>
</organism>
<accession>A0A660LCG3</accession>
<proteinExistence type="predicted"/>
<dbReference type="EMBL" id="RBIL01000001">
    <property type="protein sequence ID" value="RKQ91935.1"/>
    <property type="molecule type" value="Genomic_DNA"/>
</dbReference>
<feature type="region of interest" description="Disordered" evidence="2">
    <location>
        <begin position="60"/>
        <end position="86"/>
    </location>
</feature>
<name>A0A660LCG3_9ACTN</name>
<dbReference type="RefSeq" id="WP_121249689.1">
    <property type="nucleotide sequence ID" value="NZ_RBIL01000001.1"/>
</dbReference>
<dbReference type="PROSITE" id="PS51371">
    <property type="entry name" value="CBS"/>
    <property type="match status" value="1"/>
</dbReference>
<evidence type="ECO:0000313" key="5">
    <source>
        <dbReference type="Proteomes" id="UP000278962"/>
    </source>
</evidence>